<keyword evidence="5" id="KW-1185">Reference proteome</keyword>
<dbReference type="AlphaFoldDB" id="A0A399DAJ3"/>
<feature type="domain" description="Protein FecR C-terminal" evidence="3">
    <location>
        <begin position="262"/>
        <end position="332"/>
    </location>
</feature>
<feature type="transmembrane region" description="Helical" evidence="1">
    <location>
        <begin position="80"/>
        <end position="101"/>
    </location>
</feature>
<dbReference type="EMBL" id="QWET01000001">
    <property type="protein sequence ID" value="RIH67182.1"/>
    <property type="molecule type" value="Genomic_DNA"/>
</dbReference>
<evidence type="ECO:0000313" key="4">
    <source>
        <dbReference type="EMBL" id="RIH67182.1"/>
    </source>
</evidence>
<dbReference type="Proteomes" id="UP000266441">
    <property type="component" value="Unassembled WGS sequence"/>
</dbReference>
<dbReference type="Pfam" id="PF04773">
    <property type="entry name" value="FecR"/>
    <property type="match status" value="1"/>
</dbReference>
<accession>A0A399DAJ3</accession>
<evidence type="ECO:0000259" key="3">
    <source>
        <dbReference type="Pfam" id="PF16344"/>
    </source>
</evidence>
<evidence type="ECO:0000313" key="5">
    <source>
        <dbReference type="Proteomes" id="UP000266441"/>
    </source>
</evidence>
<sequence length="337" mass="38826">MKGDSVWNIITRHLAEESTAEEKQALDEWTKKDNLNQGTLDRLREMWEYNPVRQSGYPKIYEAFKTRLNHYEKRQTKNPFLYYAVRVAAVLFLLIGTAALVNTMVPFYNNREITWQEITVPKGSRTSILLPDSSKVWISNNSKIRYPDKFASGTRELELTGEAYFEVVHNKKKPFIVHAGSDRIKVLGTKFAVSAYPDDSVFKAELLTGKIQVDIHTGKGDDSYKSFIVKPSYSLVYNKTSGDITSAVIPDGFLDYWKNGIYTFSNESLESLAQKIDRIYNVQVVFENDYIKTKRFSGNISIDDNIFTFMEAVKRTSLVPLEYRYENNTIFINLKSD</sequence>
<dbReference type="GO" id="GO:0016989">
    <property type="term" value="F:sigma factor antagonist activity"/>
    <property type="evidence" value="ECO:0007669"/>
    <property type="project" value="TreeGrafter"/>
</dbReference>
<keyword evidence="1" id="KW-0812">Transmembrane</keyword>
<evidence type="ECO:0000256" key="1">
    <source>
        <dbReference type="SAM" id="Phobius"/>
    </source>
</evidence>
<keyword evidence="1" id="KW-1133">Transmembrane helix</keyword>
<feature type="domain" description="FecR protein" evidence="2">
    <location>
        <begin position="117"/>
        <end position="211"/>
    </location>
</feature>
<dbReference type="InterPro" id="IPR032508">
    <property type="entry name" value="FecR_C"/>
</dbReference>
<dbReference type="InterPro" id="IPR006860">
    <property type="entry name" value="FecR"/>
</dbReference>
<protein>
    <submittedName>
        <fullName evidence="4">FecR family protein</fullName>
    </submittedName>
</protein>
<reference evidence="4 5" key="1">
    <citation type="journal article" date="2015" name="Int. J. Syst. Evol. Microbiol.">
        <title>Mariniphaga sediminis sp. nov., isolated from coastal sediment.</title>
        <authorList>
            <person name="Wang F.Q."/>
            <person name="Shen Q.Y."/>
            <person name="Chen G.J."/>
            <person name="Du Z.J."/>
        </authorList>
    </citation>
    <scope>NUCLEOTIDE SEQUENCE [LARGE SCALE GENOMIC DNA]</scope>
    <source>
        <strain evidence="4 5">SY21</strain>
    </source>
</reference>
<dbReference type="PANTHER" id="PTHR30273">
    <property type="entry name" value="PERIPLASMIC SIGNAL SENSOR AND SIGMA FACTOR ACTIVATOR FECR-RELATED"/>
    <property type="match status" value="1"/>
</dbReference>
<dbReference type="InterPro" id="IPR012373">
    <property type="entry name" value="Ferrdict_sens_TM"/>
</dbReference>
<dbReference type="PANTHER" id="PTHR30273:SF2">
    <property type="entry name" value="PROTEIN FECR"/>
    <property type="match status" value="1"/>
</dbReference>
<organism evidence="4 5">
    <name type="scientific">Mariniphaga sediminis</name>
    <dbReference type="NCBI Taxonomy" id="1628158"/>
    <lineage>
        <taxon>Bacteria</taxon>
        <taxon>Pseudomonadati</taxon>
        <taxon>Bacteroidota</taxon>
        <taxon>Bacteroidia</taxon>
        <taxon>Marinilabiliales</taxon>
        <taxon>Prolixibacteraceae</taxon>
        <taxon>Mariniphaga</taxon>
    </lineage>
</organism>
<proteinExistence type="predicted"/>
<dbReference type="Pfam" id="PF16344">
    <property type="entry name" value="FecR_C"/>
    <property type="match status" value="1"/>
</dbReference>
<dbReference type="Gene3D" id="2.60.120.1440">
    <property type="match status" value="1"/>
</dbReference>
<gene>
    <name evidence="4" type="ORF">D1164_01790</name>
</gene>
<dbReference type="OrthoDB" id="1117107at2"/>
<evidence type="ECO:0000259" key="2">
    <source>
        <dbReference type="Pfam" id="PF04773"/>
    </source>
</evidence>
<name>A0A399DAJ3_9BACT</name>
<dbReference type="Gene3D" id="3.55.50.30">
    <property type="match status" value="1"/>
</dbReference>
<comment type="caution">
    <text evidence="4">The sequence shown here is derived from an EMBL/GenBank/DDBJ whole genome shotgun (WGS) entry which is preliminary data.</text>
</comment>
<keyword evidence="1" id="KW-0472">Membrane</keyword>
<dbReference type="RefSeq" id="WP_119348206.1">
    <property type="nucleotide sequence ID" value="NZ_QWET01000001.1"/>
</dbReference>
<dbReference type="PIRSF" id="PIRSF018266">
    <property type="entry name" value="FecR"/>
    <property type="match status" value="1"/>
</dbReference>